<name>A0A8S5QTD8_9CAUD</name>
<proteinExistence type="predicted"/>
<dbReference type="Gene3D" id="3.40.50.620">
    <property type="entry name" value="HUPs"/>
    <property type="match status" value="1"/>
</dbReference>
<dbReference type="SUPFAM" id="SSF52402">
    <property type="entry name" value="Adenine nucleotide alpha hydrolases-like"/>
    <property type="match status" value="1"/>
</dbReference>
<reference evidence="2" key="1">
    <citation type="journal article" date="2021" name="Proc. Natl. Acad. Sci. U.S.A.">
        <title>A Catalog of Tens of Thousands of Viruses from Human Metagenomes Reveals Hidden Associations with Chronic Diseases.</title>
        <authorList>
            <person name="Tisza M.J."/>
            <person name="Buck C.B."/>
        </authorList>
    </citation>
    <scope>NUCLEOTIDE SEQUENCE</scope>
    <source>
        <strain evidence="2">CtX172</strain>
    </source>
</reference>
<evidence type="ECO:0000259" key="1">
    <source>
        <dbReference type="Pfam" id="PF01507"/>
    </source>
</evidence>
<dbReference type="InterPro" id="IPR002500">
    <property type="entry name" value="PAPS_reduct_dom"/>
</dbReference>
<dbReference type="InterPro" id="IPR050128">
    <property type="entry name" value="Sulfate_adenylyltrnsfr_sub2"/>
</dbReference>
<dbReference type="PANTHER" id="PTHR43196:SF2">
    <property type="entry name" value="PHOSPHOADENOSINE PHOSPHOSULFATE REDUCTASE"/>
    <property type="match status" value="1"/>
</dbReference>
<dbReference type="InterPro" id="IPR014729">
    <property type="entry name" value="Rossmann-like_a/b/a_fold"/>
</dbReference>
<evidence type="ECO:0000313" key="2">
    <source>
        <dbReference type="EMBL" id="DAE22105.1"/>
    </source>
</evidence>
<dbReference type="GO" id="GO:0003824">
    <property type="term" value="F:catalytic activity"/>
    <property type="evidence" value="ECO:0007669"/>
    <property type="project" value="InterPro"/>
</dbReference>
<protein>
    <submittedName>
        <fullName evidence="2">Phosphoadenosine-phosphosulfate reductase</fullName>
    </submittedName>
</protein>
<sequence length="292" mass="33631">MKVIVTFSGGKDSLAALLWVREHITKNFTTVFCDTGWEHPLTYEYINRIADKLHLDLVTLKSKKYDGMVDLARQKKRWASTRARFCTIELKTKPTIDYVLDEVQDNMLMIQGIRGAESPARAKMSAQCTYFKYYFGPYGYDKNGKPKKHSYRGKDVRAFREKFADDLLRPVFDWSAQQVIDYILAAGLEPNPLYRMGYKRVGCWPCVMANQRDILNIAQQSPERIAEIANFERELHSSFFGPDMIPSYAITSGEKYPTINDVVRYVQWQNATGSLFDDDTATSCMSFYGLCE</sequence>
<feature type="domain" description="Phosphoadenosine phosphosulphate reductase" evidence="1">
    <location>
        <begin position="3"/>
        <end position="207"/>
    </location>
</feature>
<dbReference type="EMBL" id="BK015727">
    <property type="protein sequence ID" value="DAE22105.1"/>
    <property type="molecule type" value="Genomic_DNA"/>
</dbReference>
<dbReference type="Pfam" id="PF01507">
    <property type="entry name" value="PAPS_reduct"/>
    <property type="match status" value="1"/>
</dbReference>
<organism evidence="2">
    <name type="scientific">Myoviridae sp. ctX172</name>
    <dbReference type="NCBI Taxonomy" id="2826663"/>
    <lineage>
        <taxon>Viruses</taxon>
        <taxon>Duplodnaviria</taxon>
        <taxon>Heunggongvirae</taxon>
        <taxon>Uroviricota</taxon>
        <taxon>Caudoviricetes</taxon>
    </lineage>
</organism>
<dbReference type="PANTHER" id="PTHR43196">
    <property type="entry name" value="SULFATE ADENYLYLTRANSFERASE SUBUNIT 2"/>
    <property type="match status" value="1"/>
</dbReference>
<accession>A0A8S5QTD8</accession>